<accession>A0A1N6QEQ9</accession>
<evidence type="ECO:0000256" key="2">
    <source>
        <dbReference type="ARBA" id="ARBA00013168"/>
    </source>
</evidence>
<evidence type="ECO:0000256" key="8">
    <source>
        <dbReference type="ARBA" id="ARBA00022917"/>
    </source>
</evidence>
<dbReference type="EMBL" id="FTMI01000002">
    <property type="protein sequence ID" value="SIQ15111.1"/>
    <property type="molecule type" value="Genomic_DNA"/>
</dbReference>
<keyword evidence="6" id="KW-0067">ATP-binding</keyword>
<keyword evidence="5" id="KW-0547">Nucleotide-binding</keyword>
<dbReference type="PANTHER" id="PTHR11777">
    <property type="entry name" value="ALANYL-TRNA SYNTHETASE"/>
    <property type="match status" value="1"/>
</dbReference>
<name>A0A1N6QEQ9_9MICO</name>
<dbReference type="GO" id="GO:0006419">
    <property type="term" value="P:alanyl-tRNA aminoacylation"/>
    <property type="evidence" value="ECO:0007669"/>
    <property type="project" value="InterPro"/>
</dbReference>
<dbReference type="InterPro" id="IPR018162">
    <property type="entry name" value="Ala-tRNA-ligase_IIc_anticod-bd"/>
</dbReference>
<dbReference type="EC" id="6.1.1.7" evidence="2"/>
<evidence type="ECO:0000313" key="12">
    <source>
        <dbReference type="Proteomes" id="UP000186235"/>
    </source>
</evidence>
<dbReference type="Proteomes" id="UP000186235">
    <property type="component" value="Unassembled WGS sequence"/>
</dbReference>
<dbReference type="InterPro" id="IPR045864">
    <property type="entry name" value="aa-tRNA-synth_II/BPL/LPL"/>
</dbReference>
<dbReference type="InterPro" id="IPR002318">
    <property type="entry name" value="Ala-tRNA-lgiase_IIc"/>
</dbReference>
<dbReference type="InterPro" id="IPR018164">
    <property type="entry name" value="Ala-tRNA-synth_IIc_N"/>
</dbReference>
<dbReference type="GO" id="GO:0002161">
    <property type="term" value="F:aminoacyl-tRNA deacylase activity"/>
    <property type="evidence" value="ECO:0007669"/>
    <property type="project" value="TreeGrafter"/>
</dbReference>
<reference evidence="12" key="1">
    <citation type="submission" date="2017-01" db="EMBL/GenBank/DDBJ databases">
        <authorList>
            <person name="Varghese N."/>
            <person name="Submissions S."/>
        </authorList>
    </citation>
    <scope>NUCLEOTIDE SEQUENCE [LARGE SCALE GENOMIC DNA]</scope>
    <source>
        <strain evidence="12">3bp</strain>
    </source>
</reference>
<dbReference type="GO" id="GO:0005737">
    <property type="term" value="C:cytoplasm"/>
    <property type="evidence" value="ECO:0007669"/>
    <property type="project" value="InterPro"/>
</dbReference>
<keyword evidence="4" id="KW-0436">Ligase</keyword>
<dbReference type="Gene3D" id="3.30.930.10">
    <property type="entry name" value="Bira Bifunctional Protein, Domain 2"/>
    <property type="match status" value="1"/>
</dbReference>
<keyword evidence="3" id="KW-0820">tRNA-binding</keyword>
<keyword evidence="8" id="KW-0648">Protein biosynthesis</keyword>
<dbReference type="Pfam" id="PF01411">
    <property type="entry name" value="tRNA-synt_2c"/>
    <property type="match status" value="1"/>
</dbReference>
<dbReference type="PANTHER" id="PTHR11777:SF9">
    <property type="entry name" value="ALANINE--TRNA LIGASE, CYTOPLASMIC"/>
    <property type="match status" value="1"/>
</dbReference>
<evidence type="ECO:0000256" key="1">
    <source>
        <dbReference type="ARBA" id="ARBA00008226"/>
    </source>
</evidence>
<dbReference type="AlphaFoldDB" id="A0A1N6QEQ9"/>
<dbReference type="InterPro" id="IPR050058">
    <property type="entry name" value="Ala-tRNA_ligase"/>
</dbReference>
<evidence type="ECO:0000256" key="9">
    <source>
        <dbReference type="ARBA" id="ARBA00023146"/>
    </source>
</evidence>
<keyword evidence="9 11" id="KW-0030">Aminoacyl-tRNA synthetase</keyword>
<comment type="similarity">
    <text evidence="1">Belongs to the class-II aminoacyl-tRNA synthetase family.</text>
</comment>
<proteinExistence type="inferred from homology"/>
<dbReference type="PROSITE" id="PS50860">
    <property type="entry name" value="AA_TRNA_LIGASE_II_ALA"/>
    <property type="match status" value="1"/>
</dbReference>
<dbReference type="SUPFAM" id="SSF55681">
    <property type="entry name" value="Class II aaRS and biotin synthetases"/>
    <property type="match status" value="1"/>
</dbReference>
<dbReference type="GO" id="GO:0005524">
    <property type="term" value="F:ATP binding"/>
    <property type="evidence" value="ECO:0007669"/>
    <property type="project" value="UniProtKB-KW"/>
</dbReference>
<dbReference type="RefSeq" id="WP_076404458.1">
    <property type="nucleotide sequence ID" value="NZ_FTMI01000002.1"/>
</dbReference>
<evidence type="ECO:0000256" key="4">
    <source>
        <dbReference type="ARBA" id="ARBA00022598"/>
    </source>
</evidence>
<dbReference type="GO" id="GO:0004813">
    <property type="term" value="F:alanine-tRNA ligase activity"/>
    <property type="evidence" value="ECO:0007669"/>
    <property type="project" value="UniProtKB-EC"/>
</dbReference>
<gene>
    <name evidence="11" type="ORF">SAMN05518682_1517</name>
</gene>
<evidence type="ECO:0000256" key="7">
    <source>
        <dbReference type="ARBA" id="ARBA00022884"/>
    </source>
</evidence>
<sequence>MDAQEIRSAYLAFFAARGHAVIERAPLVLREDPTTLFTGAGMQPLMPYLLGVRPHAAGRLLVDSQPCLRSQDIDEVGDRRHTTFFEMLGNWSLGSADVERQVRWFVDFLALVGVDLARLYVTCFRGSAEHGIPRDDAAVQAWVTVFAEHGIEAPVVDVGSRADGDRDGMRGGRVFLYDAEENWWSRGGGLEGTPVGDPCGPDSEVFYDLGPELHDPSTGEPHPASEGGRFVEIGNQVFMRYRRTSEGFVLLDEPSIDFGGGLERIAAAATATPDVFDVSLLRPLVDRLEDLSGRTYEDDPRPFRVIADHVRAATFLAADGVRPSNKAHGYVLRRLVRRAVVHALRLGLEDRFVDALVAVVAESYRDAYPNLVEQHEELSGVLRDEESRFRRTVHRGLRELDRLRGTTVTGDHLFVLADTWGFPVELAVDEVRRRDMALAADWQEGYAEQRARQQARSRAAASGE</sequence>
<protein>
    <recommendedName>
        <fullName evidence="2">alanine--tRNA ligase</fullName>
        <ecNumber evidence="2">6.1.1.7</ecNumber>
    </recommendedName>
</protein>
<keyword evidence="7" id="KW-0694">RNA-binding</keyword>
<dbReference type="GO" id="GO:0000049">
    <property type="term" value="F:tRNA binding"/>
    <property type="evidence" value="ECO:0007669"/>
    <property type="project" value="UniProtKB-KW"/>
</dbReference>
<evidence type="ECO:0000256" key="5">
    <source>
        <dbReference type="ARBA" id="ARBA00022741"/>
    </source>
</evidence>
<dbReference type="SUPFAM" id="SSF101353">
    <property type="entry name" value="Putative anticodon-binding domain of alanyl-tRNA synthetase (AlaRS)"/>
    <property type="match status" value="1"/>
</dbReference>
<evidence type="ECO:0000313" key="11">
    <source>
        <dbReference type="EMBL" id="SIQ15111.1"/>
    </source>
</evidence>
<dbReference type="PRINTS" id="PR00980">
    <property type="entry name" value="TRNASYNTHALA"/>
</dbReference>
<evidence type="ECO:0000256" key="6">
    <source>
        <dbReference type="ARBA" id="ARBA00022840"/>
    </source>
</evidence>
<dbReference type="InterPro" id="IPR018165">
    <property type="entry name" value="Ala-tRNA-synth_IIc_core"/>
</dbReference>
<keyword evidence="12" id="KW-1185">Reference proteome</keyword>
<feature type="domain" description="Alanyl-transfer RNA synthetases family profile" evidence="10">
    <location>
        <begin position="1"/>
        <end position="464"/>
    </location>
</feature>
<evidence type="ECO:0000256" key="3">
    <source>
        <dbReference type="ARBA" id="ARBA00022555"/>
    </source>
</evidence>
<organism evidence="11 12">
    <name type="scientific">Cellulosimicrobium aquatile</name>
    <dbReference type="NCBI Taxonomy" id="1612203"/>
    <lineage>
        <taxon>Bacteria</taxon>
        <taxon>Bacillati</taxon>
        <taxon>Actinomycetota</taxon>
        <taxon>Actinomycetes</taxon>
        <taxon>Micrococcales</taxon>
        <taxon>Promicromonosporaceae</taxon>
        <taxon>Cellulosimicrobium</taxon>
    </lineage>
</organism>
<evidence type="ECO:0000259" key="10">
    <source>
        <dbReference type="PROSITE" id="PS50860"/>
    </source>
</evidence>